<keyword evidence="1" id="KW-1133">Transmembrane helix</keyword>
<evidence type="ECO:0000313" key="3">
    <source>
        <dbReference type="Proteomes" id="UP001479436"/>
    </source>
</evidence>
<accession>A0ABR2W2V5</accession>
<keyword evidence="3" id="KW-1185">Reference proteome</keyword>
<dbReference type="EMBL" id="JASJQH010007100">
    <property type="protein sequence ID" value="KAK9718301.1"/>
    <property type="molecule type" value="Genomic_DNA"/>
</dbReference>
<keyword evidence="1" id="KW-0472">Membrane</keyword>
<evidence type="ECO:0000313" key="2">
    <source>
        <dbReference type="EMBL" id="KAK9718301.1"/>
    </source>
</evidence>
<organism evidence="2 3">
    <name type="scientific">Basidiobolus ranarum</name>
    <dbReference type="NCBI Taxonomy" id="34480"/>
    <lineage>
        <taxon>Eukaryota</taxon>
        <taxon>Fungi</taxon>
        <taxon>Fungi incertae sedis</taxon>
        <taxon>Zoopagomycota</taxon>
        <taxon>Entomophthoromycotina</taxon>
        <taxon>Basidiobolomycetes</taxon>
        <taxon>Basidiobolales</taxon>
        <taxon>Basidiobolaceae</taxon>
        <taxon>Basidiobolus</taxon>
    </lineage>
</organism>
<sequence length="249" mass="27837">MSTPKHQPISFATQLKLSLGLNLRLVSRKILSEVVAIVIPTLCVIIAVVIPDIIAGNWITPVGTIASWQTTTPFTANSWYSAPKPGIIINQPISKDIWSQRLLPSFIAVQPNRILQNSTLTFDEYDSIDALIKERDLLDTRERYEKVLNPRTISEVGYELNRVEDGNSQFDFGYTMFFQEYYIDKLTWLMANMEAAAQSAYVKEPTSISMSNVTFKTLPSTALENAGSAADITPLFVAYGTLYPDSPFI</sequence>
<protein>
    <submittedName>
        <fullName evidence="2">Uncharacterized protein</fullName>
    </submittedName>
</protein>
<proteinExistence type="predicted"/>
<dbReference type="Proteomes" id="UP001479436">
    <property type="component" value="Unassembled WGS sequence"/>
</dbReference>
<gene>
    <name evidence="2" type="ORF">K7432_005597</name>
</gene>
<reference evidence="2 3" key="1">
    <citation type="submission" date="2023-04" db="EMBL/GenBank/DDBJ databases">
        <title>Genome of Basidiobolus ranarum AG-B5.</title>
        <authorList>
            <person name="Stajich J.E."/>
            <person name="Carter-House D."/>
            <person name="Gryganskyi A."/>
        </authorList>
    </citation>
    <scope>NUCLEOTIDE SEQUENCE [LARGE SCALE GENOMIC DNA]</scope>
    <source>
        <strain evidence="2 3">AG-B5</strain>
    </source>
</reference>
<comment type="caution">
    <text evidence="2">The sequence shown here is derived from an EMBL/GenBank/DDBJ whole genome shotgun (WGS) entry which is preliminary data.</text>
</comment>
<evidence type="ECO:0000256" key="1">
    <source>
        <dbReference type="SAM" id="Phobius"/>
    </source>
</evidence>
<feature type="transmembrane region" description="Helical" evidence="1">
    <location>
        <begin position="30"/>
        <end position="50"/>
    </location>
</feature>
<name>A0ABR2W2V5_9FUNG</name>
<keyword evidence="1" id="KW-0812">Transmembrane</keyword>